<dbReference type="GO" id="GO:0005788">
    <property type="term" value="C:endoplasmic reticulum lumen"/>
    <property type="evidence" value="ECO:0007669"/>
    <property type="project" value="UniProtKB-SubCell"/>
</dbReference>
<keyword evidence="4" id="KW-1185">Reference proteome</keyword>
<comment type="similarity">
    <text evidence="1">Belongs to the OS-9 family.</text>
</comment>
<sequence>MAASLVRWLRGLYFFFLTFLLSVSAFLNLEELNEMKYGIQILPDPVIMGQAKTDEIMLVSSKYKHMYKCRLPALVVRFHQDLASEPDSQGYTGPSIPDLLKPIHTAPCLLKIVLRPQI</sequence>
<reference evidence="3" key="3">
    <citation type="submission" date="2025-09" db="UniProtKB">
        <authorList>
            <consortium name="Ensembl"/>
        </authorList>
    </citation>
    <scope>IDENTIFICATION</scope>
</reference>
<dbReference type="PANTHER" id="PTHR15414">
    <property type="entry name" value="OS-9-RELATED"/>
    <property type="match status" value="1"/>
</dbReference>
<keyword evidence="2" id="KW-0812">Transmembrane</keyword>
<dbReference type="Proteomes" id="UP000314982">
    <property type="component" value="Unassembled WGS sequence"/>
</dbReference>
<dbReference type="GeneTree" id="ENSGT01000000215164"/>
<evidence type="ECO:0000313" key="3">
    <source>
        <dbReference type="Ensembl" id="ENSHHUP00000042015.1"/>
    </source>
</evidence>
<dbReference type="AlphaFoldDB" id="A0A4W5MX93"/>
<dbReference type="InterPro" id="IPR045149">
    <property type="entry name" value="OS-9-like"/>
</dbReference>
<keyword evidence="2" id="KW-1133">Transmembrane helix</keyword>
<proteinExistence type="inferred from homology"/>
<protein>
    <recommendedName>
        <fullName evidence="1">Endoplasmic reticulum lectin</fullName>
    </recommendedName>
</protein>
<keyword evidence="1" id="KW-0256">Endoplasmic reticulum</keyword>
<dbReference type="PANTHER" id="PTHR15414:SF5">
    <property type="entry name" value="PROTEIN OS-9"/>
    <property type="match status" value="1"/>
</dbReference>
<accession>A0A4W5MX93</accession>
<dbReference type="GO" id="GO:0030970">
    <property type="term" value="P:retrograde protein transport, ER to cytosol"/>
    <property type="evidence" value="ECO:0007669"/>
    <property type="project" value="TreeGrafter"/>
</dbReference>
<evidence type="ECO:0000256" key="1">
    <source>
        <dbReference type="RuleBase" id="RU369099"/>
    </source>
</evidence>
<evidence type="ECO:0000256" key="2">
    <source>
        <dbReference type="SAM" id="Phobius"/>
    </source>
</evidence>
<name>A0A4W5MX93_9TELE</name>
<reference evidence="4" key="1">
    <citation type="submission" date="2018-06" db="EMBL/GenBank/DDBJ databases">
        <title>Genome assembly of Danube salmon.</title>
        <authorList>
            <person name="Macqueen D.J."/>
            <person name="Gundappa M.K."/>
        </authorList>
    </citation>
    <scope>NUCLEOTIDE SEQUENCE [LARGE SCALE GENOMIC DNA]</scope>
</reference>
<evidence type="ECO:0000313" key="4">
    <source>
        <dbReference type="Proteomes" id="UP000314982"/>
    </source>
</evidence>
<keyword evidence="1" id="KW-0430">Lectin</keyword>
<dbReference type="GO" id="GO:0030968">
    <property type="term" value="P:endoplasmic reticulum unfolded protein response"/>
    <property type="evidence" value="ECO:0007669"/>
    <property type="project" value="UniProtKB-UniRule"/>
</dbReference>
<keyword evidence="2" id="KW-0472">Membrane</keyword>
<comment type="subcellular location">
    <subcellularLocation>
        <location evidence="1">Endoplasmic reticulum lumen</location>
    </subcellularLocation>
</comment>
<comment type="function">
    <text evidence="1">Lectin involved in the quality control of the secretory pathway. As a member of the endoplasmic reticulum-associated degradation lumenal (ERAD-L) surveillance system, targets misfolded endoplasmic reticulum lumenal glycoproteins for degradation.</text>
</comment>
<dbReference type="GO" id="GO:0030246">
    <property type="term" value="F:carbohydrate binding"/>
    <property type="evidence" value="ECO:0007669"/>
    <property type="project" value="UniProtKB-UniRule"/>
</dbReference>
<dbReference type="Ensembl" id="ENSHHUT00000043615.1">
    <property type="protein sequence ID" value="ENSHHUP00000042015.1"/>
    <property type="gene ID" value="ENSHHUG00000025931.1"/>
</dbReference>
<reference evidence="3" key="2">
    <citation type="submission" date="2025-08" db="UniProtKB">
        <authorList>
            <consortium name="Ensembl"/>
        </authorList>
    </citation>
    <scope>IDENTIFICATION</scope>
</reference>
<dbReference type="STRING" id="62062.ENSHHUP00000042015"/>
<organism evidence="3 4">
    <name type="scientific">Hucho hucho</name>
    <name type="common">huchen</name>
    <dbReference type="NCBI Taxonomy" id="62062"/>
    <lineage>
        <taxon>Eukaryota</taxon>
        <taxon>Metazoa</taxon>
        <taxon>Chordata</taxon>
        <taxon>Craniata</taxon>
        <taxon>Vertebrata</taxon>
        <taxon>Euteleostomi</taxon>
        <taxon>Actinopterygii</taxon>
        <taxon>Neopterygii</taxon>
        <taxon>Teleostei</taxon>
        <taxon>Protacanthopterygii</taxon>
        <taxon>Salmoniformes</taxon>
        <taxon>Salmonidae</taxon>
        <taxon>Salmoninae</taxon>
        <taxon>Hucho</taxon>
    </lineage>
</organism>
<feature type="transmembrane region" description="Helical" evidence="2">
    <location>
        <begin position="12"/>
        <end position="29"/>
    </location>
</feature>